<sequence length="181" mass="17966">MNRAGLLTRTAILMALGVASSSFSAIPLFGAKLFPAQHAINVVAGAMLGPVYAGVVGLGIATIRILLGSGTLLAIPGTVFGAVLAGLLYRRTGSRLAAMIGEVIGTGLIGAVAAYPVAVLLLGNAKAAAGGIGFYIPSFAASSAAGALIGGQALAVLQRFRLVVTPRALQVPASGCDRPDK</sequence>
<reference evidence="2" key="1">
    <citation type="submission" date="2017-11" db="EMBL/GenBank/DDBJ databases">
        <title>Three new genomes from thermophilic consortium.</title>
        <authorList>
            <person name="Quaggio R."/>
            <person name="Amgarten D."/>
            <person name="Setubal J.C."/>
        </authorList>
    </citation>
    <scope>NUCLEOTIDE SEQUENCE</scope>
    <source>
        <strain evidence="2">ZCTH01-B2</strain>
    </source>
</reference>
<dbReference type="AlphaFoldDB" id="A0A953LJV1"/>
<dbReference type="InterPro" id="IPR012652">
    <property type="entry name" value="ThiW"/>
</dbReference>
<name>A0A953LJV1_SYMTR</name>
<dbReference type="Proteomes" id="UP000732377">
    <property type="component" value="Unassembled WGS sequence"/>
</dbReference>
<dbReference type="RefSeq" id="WP_273379300.1">
    <property type="nucleotide sequence ID" value="NZ_PIUK01000071.1"/>
</dbReference>
<protein>
    <submittedName>
        <fullName evidence="2">Energy coupling factor transporter S component ThiW</fullName>
    </submittedName>
</protein>
<feature type="transmembrane region" description="Helical" evidence="1">
    <location>
        <begin position="72"/>
        <end position="89"/>
    </location>
</feature>
<evidence type="ECO:0000313" key="3">
    <source>
        <dbReference type="Proteomes" id="UP000732377"/>
    </source>
</evidence>
<keyword evidence="1" id="KW-0812">Transmembrane</keyword>
<evidence type="ECO:0000256" key="1">
    <source>
        <dbReference type="SAM" id="Phobius"/>
    </source>
</evidence>
<dbReference type="PIRSF" id="PIRSF024534">
    <property type="entry name" value="ThiW"/>
    <property type="match status" value="1"/>
</dbReference>
<keyword evidence="1" id="KW-0472">Membrane</keyword>
<comment type="caution">
    <text evidence="2">The sequence shown here is derived from an EMBL/GenBank/DDBJ whole genome shotgun (WGS) entry which is preliminary data.</text>
</comment>
<dbReference type="EMBL" id="PIUK01000071">
    <property type="protein sequence ID" value="MBY6276292.1"/>
    <property type="molecule type" value="Genomic_DNA"/>
</dbReference>
<accession>A0A953LJV1</accession>
<feature type="transmembrane region" description="Helical" evidence="1">
    <location>
        <begin position="134"/>
        <end position="157"/>
    </location>
</feature>
<feature type="transmembrane region" description="Helical" evidence="1">
    <location>
        <begin position="42"/>
        <end position="66"/>
    </location>
</feature>
<dbReference type="Gene3D" id="1.10.1760.20">
    <property type="match status" value="1"/>
</dbReference>
<feature type="transmembrane region" description="Helical" evidence="1">
    <location>
        <begin position="6"/>
        <end position="30"/>
    </location>
</feature>
<gene>
    <name evidence="2" type="primary">thiW</name>
    <name evidence="2" type="ORF">CWE10_08725</name>
</gene>
<dbReference type="Pfam" id="PF09512">
    <property type="entry name" value="ThiW"/>
    <property type="match status" value="1"/>
</dbReference>
<keyword evidence="1" id="KW-1133">Transmembrane helix</keyword>
<dbReference type="NCBIfam" id="TIGR02359">
    <property type="entry name" value="thiW"/>
    <property type="match status" value="1"/>
</dbReference>
<evidence type="ECO:0000313" key="2">
    <source>
        <dbReference type="EMBL" id="MBY6276292.1"/>
    </source>
</evidence>
<proteinExistence type="predicted"/>
<organism evidence="2 3">
    <name type="scientific">Symbiobacterium thermophilum</name>
    <dbReference type="NCBI Taxonomy" id="2734"/>
    <lineage>
        <taxon>Bacteria</taxon>
        <taxon>Bacillati</taxon>
        <taxon>Bacillota</taxon>
        <taxon>Clostridia</taxon>
        <taxon>Eubacteriales</taxon>
        <taxon>Symbiobacteriaceae</taxon>
        <taxon>Symbiobacterium</taxon>
    </lineage>
</organism>
<feature type="transmembrane region" description="Helical" evidence="1">
    <location>
        <begin position="96"/>
        <end position="122"/>
    </location>
</feature>